<reference evidence="4" key="1">
    <citation type="submission" date="2020-10" db="EMBL/GenBank/DDBJ databases">
        <title>Taxonomic study of unclassified bacteria belonging to the class Ktedonobacteria.</title>
        <authorList>
            <person name="Yabe S."/>
            <person name="Wang C.M."/>
            <person name="Zheng Y."/>
            <person name="Sakai Y."/>
            <person name="Cavaletti L."/>
            <person name="Monciardini P."/>
            <person name="Donadio S."/>
        </authorList>
    </citation>
    <scope>NUCLEOTIDE SEQUENCE</scope>
    <source>
        <strain evidence="4">SOSP1-1</strain>
    </source>
</reference>
<dbReference type="AlphaFoldDB" id="A0A8J3I9E8"/>
<keyword evidence="5" id="KW-1185">Reference proteome</keyword>
<evidence type="ECO:0000313" key="5">
    <source>
        <dbReference type="Proteomes" id="UP000612362"/>
    </source>
</evidence>
<dbReference type="Proteomes" id="UP000612362">
    <property type="component" value="Unassembled WGS sequence"/>
</dbReference>
<feature type="domain" description="Non-reducing end beta-L-arabinofuranosidase-like GH127 middle" evidence="2">
    <location>
        <begin position="415"/>
        <end position="513"/>
    </location>
</feature>
<dbReference type="RefSeq" id="WP_220197124.1">
    <property type="nucleotide sequence ID" value="NZ_BNJF01000003.1"/>
</dbReference>
<evidence type="ECO:0000259" key="2">
    <source>
        <dbReference type="Pfam" id="PF20736"/>
    </source>
</evidence>
<dbReference type="InterPro" id="IPR012878">
    <property type="entry name" value="Beta-AFase-like_GH127_cat"/>
</dbReference>
<evidence type="ECO:0000259" key="3">
    <source>
        <dbReference type="Pfam" id="PF20737"/>
    </source>
</evidence>
<dbReference type="InterPro" id="IPR008928">
    <property type="entry name" value="6-hairpin_glycosidase_sf"/>
</dbReference>
<evidence type="ECO:0000313" key="4">
    <source>
        <dbReference type="EMBL" id="GHO47899.1"/>
    </source>
</evidence>
<evidence type="ECO:0008006" key="6">
    <source>
        <dbReference type="Google" id="ProtNLM"/>
    </source>
</evidence>
<dbReference type="Pfam" id="PF20737">
    <property type="entry name" value="Glyco_hydro127C"/>
    <property type="match status" value="1"/>
</dbReference>
<dbReference type="InterPro" id="IPR049049">
    <property type="entry name" value="Beta-AFase-like_GH127_C"/>
</dbReference>
<organism evidence="4 5">
    <name type="scientific">Ktedonospora formicarum</name>
    <dbReference type="NCBI Taxonomy" id="2778364"/>
    <lineage>
        <taxon>Bacteria</taxon>
        <taxon>Bacillati</taxon>
        <taxon>Chloroflexota</taxon>
        <taxon>Ktedonobacteria</taxon>
        <taxon>Ktedonobacterales</taxon>
        <taxon>Ktedonobacteraceae</taxon>
        <taxon>Ktedonospora</taxon>
    </lineage>
</organism>
<name>A0A8J3I9E8_9CHLR</name>
<dbReference type="EMBL" id="BNJF01000003">
    <property type="protein sequence ID" value="GHO47899.1"/>
    <property type="molecule type" value="Genomic_DNA"/>
</dbReference>
<dbReference type="Pfam" id="PF20736">
    <property type="entry name" value="Glyco_hydro127M"/>
    <property type="match status" value="1"/>
</dbReference>
<gene>
    <name evidence="4" type="ORF">KSX_60620</name>
</gene>
<accession>A0A8J3I9E8</accession>
<feature type="domain" description="Non-reducing end beta-L-arabinofuranosidase-like GH127 C-terminal" evidence="3">
    <location>
        <begin position="516"/>
        <end position="630"/>
    </location>
</feature>
<comment type="caution">
    <text evidence="4">The sequence shown here is derived from an EMBL/GenBank/DDBJ whole genome shotgun (WGS) entry which is preliminary data.</text>
</comment>
<dbReference type="PANTHER" id="PTHR43465:SF2">
    <property type="entry name" value="DUF1680 DOMAIN PROTEIN (AFU_ORTHOLOGUE AFUA_1G08910)"/>
    <property type="match status" value="1"/>
</dbReference>
<evidence type="ECO:0000259" key="1">
    <source>
        <dbReference type="Pfam" id="PF07944"/>
    </source>
</evidence>
<dbReference type="InterPro" id="IPR049046">
    <property type="entry name" value="Beta-AFase-like_GH127_middle"/>
</dbReference>
<dbReference type="SUPFAM" id="SSF48208">
    <property type="entry name" value="Six-hairpin glycosidases"/>
    <property type="match status" value="1"/>
</dbReference>
<dbReference type="Pfam" id="PF07944">
    <property type="entry name" value="Beta-AFase-like_GH127_cat"/>
    <property type="match status" value="1"/>
</dbReference>
<dbReference type="InterPro" id="IPR049174">
    <property type="entry name" value="Beta-AFase-like"/>
</dbReference>
<dbReference type="GO" id="GO:0005975">
    <property type="term" value="P:carbohydrate metabolic process"/>
    <property type="evidence" value="ECO:0007669"/>
    <property type="project" value="InterPro"/>
</dbReference>
<feature type="domain" description="Non-reducing end beta-L-arabinofuranosidase-like GH127 catalytic" evidence="1">
    <location>
        <begin position="31"/>
        <end position="405"/>
    </location>
</feature>
<protein>
    <recommendedName>
        <fullName evidence="6">Glycoside hydrolase family 127 protein</fullName>
    </recommendedName>
</protein>
<dbReference type="PANTHER" id="PTHR43465">
    <property type="entry name" value="DUF1680 DOMAIN PROTEIN (AFU_ORTHOLOGUE AFUA_1G08910)"/>
    <property type="match status" value="1"/>
</dbReference>
<proteinExistence type="predicted"/>
<sequence>MTLQHTRTHEPFIVDTTSSKLASLRPLHLRQVRLQDAFWEPRRQVNREITLPSQYQQCVTTGRLDNFKRAAGQIQGPFQGMFYNDSDVYKWVEAVAWTLAAEKDERLEAEVDEVIGLIAAAQGEDGYLNTYFTFENADQRWSNLRDMHELYCAGHLFQAAVAHHRATGKTTLLDVATRFADYIDSVFGTGERAGTCGHPEIEMALVELSRETGEERYLALAQRFIDNRGLEPPVVGGSTYHQDHAPFRQQNEVVGHAVRALYLYSGATDAYTQTGEQALLDAVNSLWSDLQEHKVYITGGVGSRYEGEAFGEPYELPNDRAYTETCASIAHIMWAWRLLLLTGESTYADALELALYNGMLSGISQDGESYFYQNPLADRGKHRRQPWFGTACCPPNIARLLASLPGYLYTTSENTLWAHLYASSEANVHLPQGGALTVRQSSNYPWDGKIEFSIEPETGQTTFELNLRIPAWAEGATVNVNGEALTAPVRPGSYYHIERDWRAGDRVELVLPLAMRAVTSHPHVSNNNGRVALLRGPLLYCVEQADHQADVWDITLPRQFEWSEHFDANLLGGVVTAQTQALAHTDQGWQGQLYRPYGQEQPTYTPTQLTAIPYYAWANREPGPMQVWLPIKPE</sequence>